<evidence type="ECO:0000256" key="5">
    <source>
        <dbReference type="ARBA" id="ARBA00023002"/>
    </source>
</evidence>
<name>A0AAV2H9T8_LYMST</name>
<evidence type="ECO:0000313" key="8">
    <source>
        <dbReference type="Proteomes" id="UP001497497"/>
    </source>
</evidence>
<protein>
    <recommendedName>
        <fullName evidence="6">FAD dependent oxidoreductase domain-containing protein</fullName>
    </recommendedName>
</protein>
<proteinExistence type="inferred from homology"/>
<evidence type="ECO:0000256" key="4">
    <source>
        <dbReference type="ARBA" id="ARBA00022827"/>
    </source>
</evidence>
<dbReference type="GO" id="GO:0050660">
    <property type="term" value="F:flavin adenine dinucleotide binding"/>
    <property type="evidence" value="ECO:0007669"/>
    <property type="project" value="InterPro"/>
</dbReference>
<dbReference type="EMBL" id="CAXITT010000070">
    <property type="protein sequence ID" value="CAL1530497.1"/>
    <property type="molecule type" value="Genomic_DNA"/>
</dbReference>
<gene>
    <name evidence="7" type="ORF">GSLYS_00004622001</name>
</gene>
<dbReference type="PANTHER" id="PTHR10961:SF7">
    <property type="entry name" value="FAD DEPENDENT OXIDOREDUCTASE DOMAIN-CONTAINING PROTEIN"/>
    <property type="match status" value="1"/>
</dbReference>
<dbReference type="InterPro" id="IPR036188">
    <property type="entry name" value="FAD/NAD-bd_sf"/>
</dbReference>
<comment type="cofactor">
    <cofactor evidence="1">
        <name>FAD</name>
        <dbReference type="ChEBI" id="CHEBI:57692"/>
    </cofactor>
</comment>
<feature type="domain" description="FAD dependent oxidoreductase" evidence="6">
    <location>
        <begin position="15"/>
        <end position="376"/>
    </location>
</feature>
<dbReference type="NCBIfam" id="NF008425">
    <property type="entry name" value="PRK11259.1"/>
    <property type="match status" value="1"/>
</dbReference>
<evidence type="ECO:0000313" key="7">
    <source>
        <dbReference type="EMBL" id="CAL1530497.1"/>
    </source>
</evidence>
<evidence type="ECO:0000256" key="2">
    <source>
        <dbReference type="ARBA" id="ARBA00010989"/>
    </source>
</evidence>
<dbReference type="Gene3D" id="3.30.9.10">
    <property type="entry name" value="D-Amino Acid Oxidase, subunit A, domain 2"/>
    <property type="match status" value="1"/>
</dbReference>
<organism evidence="7 8">
    <name type="scientific">Lymnaea stagnalis</name>
    <name type="common">Great pond snail</name>
    <name type="synonym">Helix stagnalis</name>
    <dbReference type="NCBI Taxonomy" id="6523"/>
    <lineage>
        <taxon>Eukaryota</taxon>
        <taxon>Metazoa</taxon>
        <taxon>Spiralia</taxon>
        <taxon>Lophotrochozoa</taxon>
        <taxon>Mollusca</taxon>
        <taxon>Gastropoda</taxon>
        <taxon>Heterobranchia</taxon>
        <taxon>Euthyneura</taxon>
        <taxon>Panpulmonata</taxon>
        <taxon>Hygrophila</taxon>
        <taxon>Lymnaeoidea</taxon>
        <taxon>Lymnaeidae</taxon>
        <taxon>Lymnaea</taxon>
    </lineage>
</organism>
<keyword evidence="5" id="KW-0560">Oxidoreductase</keyword>
<dbReference type="Proteomes" id="UP001497497">
    <property type="component" value="Unassembled WGS sequence"/>
</dbReference>
<keyword evidence="8" id="KW-1185">Reference proteome</keyword>
<sequence>MANTVEELGGRRHFDYIVIGCGGIGSGAIYWLSKRAGQSVLGLERFSLGHENGGSQDVSRIIRLTYPSDRYLKLTPDTFKTWEAVEQESGVQLVYKPGGLTIAEKGVTDDIMDEYEGAMKRYNIPYERWNNTELMQRYPQFTVGPEIEALFQKDAGIVDAAMGNSLHIQLGQGRGAKVLDNCPVNRVTRATNGLIEVSTPLGIFTCKRVIVTAGAWINNVLSYIGCHVPVYVTQENVTYFGSPHVKEFTKDKFPMFIYHAPGNDIYGLPVHGISGTKIGIDAAGPVVTGDTRTWTPDPNRLERVRTFLSKNIPKVGTTRFLGPVIKTKTCLYTMTPDRDFLIDSCAKAGYPDIFVCCGAGHAYKFASLLGKILSELAVDGRTKYDISEFSWNREGLTNPDFKPVFVMGTDKSKL</sequence>
<comment type="caution">
    <text evidence="7">The sequence shown here is derived from an EMBL/GenBank/DDBJ whole genome shotgun (WGS) entry which is preliminary data.</text>
</comment>
<comment type="similarity">
    <text evidence="2">Belongs to the MSOX/MTOX family.</text>
</comment>
<evidence type="ECO:0000259" key="6">
    <source>
        <dbReference type="Pfam" id="PF01266"/>
    </source>
</evidence>
<dbReference type="InterPro" id="IPR045170">
    <property type="entry name" value="MTOX"/>
</dbReference>
<dbReference type="Gene3D" id="3.50.50.60">
    <property type="entry name" value="FAD/NAD(P)-binding domain"/>
    <property type="match status" value="1"/>
</dbReference>
<dbReference type="SUPFAM" id="SSF54373">
    <property type="entry name" value="FAD-linked reductases, C-terminal domain"/>
    <property type="match status" value="1"/>
</dbReference>
<dbReference type="Pfam" id="PF01266">
    <property type="entry name" value="DAO"/>
    <property type="match status" value="1"/>
</dbReference>
<dbReference type="AlphaFoldDB" id="A0AAV2H9T8"/>
<keyword evidence="3" id="KW-0285">Flavoprotein</keyword>
<evidence type="ECO:0000256" key="1">
    <source>
        <dbReference type="ARBA" id="ARBA00001974"/>
    </source>
</evidence>
<keyword evidence="4" id="KW-0274">FAD</keyword>
<dbReference type="PANTHER" id="PTHR10961">
    <property type="entry name" value="PEROXISOMAL SARCOSINE OXIDASE"/>
    <property type="match status" value="1"/>
</dbReference>
<dbReference type="InterPro" id="IPR006076">
    <property type="entry name" value="FAD-dep_OxRdtase"/>
</dbReference>
<dbReference type="GO" id="GO:0008115">
    <property type="term" value="F:sarcosine oxidase activity"/>
    <property type="evidence" value="ECO:0007669"/>
    <property type="project" value="TreeGrafter"/>
</dbReference>
<reference evidence="7 8" key="1">
    <citation type="submission" date="2024-04" db="EMBL/GenBank/DDBJ databases">
        <authorList>
            <consortium name="Genoscope - CEA"/>
            <person name="William W."/>
        </authorList>
    </citation>
    <scope>NUCLEOTIDE SEQUENCE [LARGE SCALE GENOMIC DNA]</scope>
</reference>
<evidence type="ECO:0000256" key="3">
    <source>
        <dbReference type="ARBA" id="ARBA00022630"/>
    </source>
</evidence>
<dbReference type="SUPFAM" id="SSF51905">
    <property type="entry name" value="FAD/NAD(P)-binding domain"/>
    <property type="match status" value="1"/>
</dbReference>
<accession>A0AAV2H9T8</accession>